<protein>
    <submittedName>
        <fullName evidence="1">Uncharacterized protein</fullName>
    </submittedName>
</protein>
<organism evidence="1">
    <name type="scientific">Eutreptiella gymnastica</name>
    <dbReference type="NCBI Taxonomy" id="73025"/>
    <lineage>
        <taxon>Eukaryota</taxon>
        <taxon>Discoba</taxon>
        <taxon>Euglenozoa</taxon>
        <taxon>Euglenida</taxon>
        <taxon>Spirocuta</taxon>
        <taxon>Euglenophyceae</taxon>
        <taxon>Eutreptiales</taxon>
        <taxon>Eutreptiaceae</taxon>
        <taxon>Eutreptiella</taxon>
    </lineage>
</organism>
<reference evidence="1" key="1">
    <citation type="submission" date="2021-01" db="EMBL/GenBank/DDBJ databases">
        <authorList>
            <person name="Corre E."/>
            <person name="Pelletier E."/>
            <person name="Niang G."/>
            <person name="Scheremetjew M."/>
            <person name="Finn R."/>
            <person name="Kale V."/>
            <person name="Holt S."/>
            <person name="Cochrane G."/>
            <person name="Meng A."/>
            <person name="Brown T."/>
            <person name="Cohen L."/>
        </authorList>
    </citation>
    <scope>NUCLEOTIDE SEQUENCE</scope>
    <source>
        <strain evidence="1">CCMP1594</strain>
    </source>
</reference>
<gene>
    <name evidence="1" type="ORF">EGYM00163_LOCUS23786</name>
</gene>
<dbReference type="EMBL" id="HBJA01067579">
    <property type="protein sequence ID" value="CAE0812636.1"/>
    <property type="molecule type" value="Transcribed_RNA"/>
</dbReference>
<evidence type="ECO:0000313" key="1">
    <source>
        <dbReference type="EMBL" id="CAE0812636.1"/>
    </source>
</evidence>
<name>A0A7S4FSC1_9EUGL</name>
<dbReference type="AlphaFoldDB" id="A0A7S4FSC1"/>
<sequence>MVSSVHFTGALLELGVSDIAILFYINPSDTCPDHMQSGVLRHSFRGDSFLHQLKTCHNATQMDTAYISYMLSRIPVESLFSCADLTSPFPLNLFLRIVFFPFLVIKHLCCICNIITSEAPLPLCADEEELSTGEGTKWSMEVSGIVGSWQAWSAV</sequence>
<accession>A0A7S4FSC1</accession>
<proteinExistence type="predicted"/>